<evidence type="ECO:0000256" key="8">
    <source>
        <dbReference type="PIRNR" id="PIRNR006250"/>
    </source>
</evidence>
<organism evidence="11 12">
    <name type="scientific">Clostridium pasteurianum BC1</name>
    <dbReference type="NCBI Taxonomy" id="86416"/>
    <lineage>
        <taxon>Bacteria</taxon>
        <taxon>Bacillati</taxon>
        <taxon>Bacillota</taxon>
        <taxon>Clostridia</taxon>
        <taxon>Eubacteriales</taxon>
        <taxon>Clostridiaceae</taxon>
        <taxon>Clostridium</taxon>
    </lineage>
</organism>
<sequence>MLYISDETIDKFIKEDIPYIDLTTLVLNIGKEKGNIKFVSRENAVISGTEEIIRIFHKLNIQVKAHIASGTAVLPGQTVLEGEGYAESLHMAWKLSSNILEYCSGIATRTRNLVDAAKSVNPKIELFTTRKIFPGTKELSIKAAIAGGAYPHRLGLSETILIFKQHMNFIGGVDGLISKLENIKSKTCEKKIIVEVDFLEDVIKLGKAGVDGIQFDKVPPSELKHMVEEIRNIDSSITLIGTGGINSGNVEEYAKTGVDAISTTWVYFGKPIDVGTSITKI</sequence>
<evidence type="ECO:0000256" key="1">
    <source>
        <dbReference type="ARBA" id="ARBA00004893"/>
    </source>
</evidence>
<dbReference type="KEGG" id="cpas:Clopa_4801"/>
<gene>
    <name evidence="11" type="ORF">Clopa_4801</name>
</gene>
<dbReference type="InterPro" id="IPR036068">
    <property type="entry name" value="Nicotinate_pribotase-like_C"/>
</dbReference>
<accession>R4KG18</accession>
<comment type="pathway">
    <text evidence="1">Cofactor biosynthesis; NAD(+) biosynthesis; nicotinate D-ribonucleotide from quinolinate: step 1/1.</text>
</comment>
<dbReference type="Pfam" id="PF02749">
    <property type="entry name" value="QRPTase_N"/>
    <property type="match status" value="1"/>
</dbReference>
<dbReference type="PANTHER" id="PTHR32179:SF4">
    <property type="entry name" value="PYROPHOSPHORYLASE MODD-RELATED"/>
    <property type="match status" value="1"/>
</dbReference>
<reference evidence="11 12" key="1">
    <citation type="submission" date="2012-01" db="EMBL/GenBank/DDBJ databases">
        <title>Complete sequence of chromosome of Clostridium pasteurianum BC1.</title>
        <authorList>
            <consortium name="US DOE Joint Genome Institute"/>
            <person name="Lucas S."/>
            <person name="Han J."/>
            <person name="Lapidus A."/>
            <person name="Cheng J.-F."/>
            <person name="Goodwin L."/>
            <person name="Pitluck S."/>
            <person name="Peters L."/>
            <person name="Mikhailova N."/>
            <person name="Teshima H."/>
            <person name="Detter J.C."/>
            <person name="Han C."/>
            <person name="Tapia R."/>
            <person name="Land M."/>
            <person name="Hauser L."/>
            <person name="Kyrpides N."/>
            <person name="Ivanova N."/>
            <person name="Pagani I."/>
            <person name="Dunn J."/>
            <person name="Taghavi S."/>
            <person name="Francis A."/>
            <person name="van der Lelie D."/>
            <person name="Woyke T."/>
        </authorList>
    </citation>
    <scope>NUCLEOTIDE SEQUENCE [LARGE SCALE GENOMIC DNA]</scope>
    <source>
        <strain evidence="11 12">BC1</strain>
    </source>
</reference>
<evidence type="ECO:0000259" key="10">
    <source>
        <dbReference type="Pfam" id="PF02749"/>
    </source>
</evidence>
<dbReference type="InterPro" id="IPR002638">
    <property type="entry name" value="Quinolinate_PRibosylTrfase_C"/>
</dbReference>
<keyword evidence="5 8" id="KW-0328">Glycosyltransferase</keyword>
<dbReference type="InterPro" id="IPR027277">
    <property type="entry name" value="NadC/ModD"/>
</dbReference>
<dbReference type="Gene3D" id="3.90.1170.20">
    <property type="entry name" value="Quinolinate phosphoribosyl transferase, N-terminal domain"/>
    <property type="match status" value="1"/>
</dbReference>
<protein>
    <recommendedName>
        <fullName evidence="4">Putative pyrophosphorylase ModD</fullName>
        <ecNumber evidence="3">2.4.2.19</ecNumber>
    </recommendedName>
</protein>
<dbReference type="PANTHER" id="PTHR32179">
    <property type="entry name" value="NICOTINATE-NUCLEOTIDE PYROPHOSPHORYLASE [CARBOXYLATING]"/>
    <property type="match status" value="1"/>
</dbReference>
<dbReference type="FunFam" id="3.20.20.70:FF:000030">
    <property type="entry name" value="Nicotinate-nucleotide pyrophosphorylase, carboxylating"/>
    <property type="match status" value="1"/>
</dbReference>
<dbReference type="STRING" id="86416.Clopa_4801"/>
<comment type="similarity">
    <text evidence="2 8">Belongs to the NadC/ModD family.</text>
</comment>
<feature type="domain" description="Quinolinate phosphoribosyl transferase N-terminal" evidence="10">
    <location>
        <begin position="21"/>
        <end position="104"/>
    </location>
</feature>
<dbReference type="OrthoDB" id="9770610at2"/>
<dbReference type="EMBL" id="CP003261">
    <property type="protein sequence ID" value="AGK99484.1"/>
    <property type="molecule type" value="Genomic_DNA"/>
</dbReference>
<evidence type="ECO:0000256" key="4">
    <source>
        <dbReference type="ARBA" id="ARBA00019205"/>
    </source>
</evidence>
<evidence type="ECO:0000313" key="11">
    <source>
        <dbReference type="EMBL" id="AGK99484.1"/>
    </source>
</evidence>
<dbReference type="GO" id="GO:0034213">
    <property type="term" value="P:quinolinate catabolic process"/>
    <property type="evidence" value="ECO:0007669"/>
    <property type="project" value="TreeGrafter"/>
</dbReference>
<dbReference type="InterPro" id="IPR037128">
    <property type="entry name" value="Quinolinate_PRibosylTase_N_sf"/>
</dbReference>
<evidence type="ECO:0000256" key="6">
    <source>
        <dbReference type="ARBA" id="ARBA00022679"/>
    </source>
</evidence>
<evidence type="ECO:0000259" key="9">
    <source>
        <dbReference type="Pfam" id="PF01729"/>
    </source>
</evidence>
<dbReference type="AlphaFoldDB" id="R4KG18"/>
<dbReference type="InterPro" id="IPR022412">
    <property type="entry name" value="Quinolinate_PRibosylTrfase_N"/>
</dbReference>
<dbReference type="NCBIfam" id="TIGR01334">
    <property type="entry name" value="modD"/>
    <property type="match status" value="1"/>
</dbReference>
<dbReference type="InterPro" id="IPR013785">
    <property type="entry name" value="Aldolase_TIM"/>
</dbReference>
<comment type="catalytic activity">
    <reaction evidence="7">
        <text>nicotinate beta-D-ribonucleotide + CO2 + diphosphate = quinolinate + 5-phospho-alpha-D-ribose 1-diphosphate + 2 H(+)</text>
        <dbReference type="Rhea" id="RHEA:12733"/>
        <dbReference type="ChEBI" id="CHEBI:15378"/>
        <dbReference type="ChEBI" id="CHEBI:16526"/>
        <dbReference type="ChEBI" id="CHEBI:29959"/>
        <dbReference type="ChEBI" id="CHEBI:33019"/>
        <dbReference type="ChEBI" id="CHEBI:57502"/>
        <dbReference type="ChEBI" id="CHEBI:58017"/>
        <dbReference type="EC" id="2.4.2.19"/>
    </reaction>
</comment>
<dbReference type="GO" id="GO:0009435">
    <property type="term" value="P:NAD+ biosynthetic process"/>
    <property type="evidence" value="ECO:0007669"/>
    <property type="project" value="InterPro"/>
</dbReference>
<dbReference type="eggNOG" id="COG0157">
    <property type="taxonomic scope" value="Bacteria"/>
</dbReference>
<evidence type="ECO:0000256" key="7">
    <source>
        <dbReference type="ARBA" id="ARBA00047445"/>
    </source>
</evidence>
<dbReference type="CDD" id="cd01573">
    <property type="entry name" value="modD_like"/>
    <property type="match status" value="1"/>
</dbReference>
<dbReference type="HOGENOM" id="CLU_039622_2_1_9"/>
<dbReference type="SUPFAM" id="SSF51690">
    <property type="entry name" value="Nicotinate/Quinolinate PRTase C-terminal domain-like"/>
    <property type="match status" value="1"/>
</dbReference>
<dbReference type="RefSeq" id="WP_015617750.1">
    <property type="nucleotide sequence ID" value="NC_021182.1"/>
</dbReference>
<dbReference type="SUPFAM" id="SSF54675">
    <property type="entry name" value="Nicotinate/Quinolinate PRTase N-terminal domain-like"/>
    <property type="match status" value="1"/>
</dbReference>
<evidence type="ECO:0000256" key="5">
    <source>
        <dbReference type="ARBA" id="ARBA00022676"/>
    </source>
</evidence>
<evidence type="ECO:0000256" key="2">
    <source>
        <dbReference type="ARBA" id="ARBA00009400"/>
    </source>
</evidence>
<dbReference type="GO" id="GO:0004514">
    <property type="term" value="F:nicotinate-nucleotide diphosphorylase (carboxylating) activity"/>
    <property type="evidence" value="ECO:0007669"/>
    <property type="project" value="UniProtKB-EC"/>
</dbReference>
<name>R4KG18_CLOPA</name>
<dbReference type="PATRIC" id="fig|86416.3.peg.4794"/>
<dbReference type="InterPro" id="IPR006242">
    <property type="entry name" value="ModD"/>
</dbReference>
<feature type="domain" description="Quinolinate phosphoribosyl transferase C-terminal" evidence="9">
    <location>
        <begin position="106"/>
        <end position="266"/>
    </location>
</feature>
<dbReference type="GO" id="GO:0005737">
    <property type="term" value="C:cytoplasm"/>
    <property type="evidence" value="ECO:0007669"/>
    <property type="project" value="TreeGrafter"/>
</dbReference>
<dbReference type="EC" id="2.4.2.19" evidence="3"/>
<keyword evidence="12" id="KW-1185">Reference proteome</keyword>
<evidence type="ECO:0000256" key="3">
    <source>
        <dbReference type="ARBA" id="ARBA00011944"/>
    </source>
</evidence>
<dbReference type="PIRSF" id="PIRSF006250">
    <property type="entry name" value="NadC_ModD"/>
    <property type="match status" value="1"/>
</dbReference>
<proteinExistence type="inferred from homology"/>
<evidence type="ECO:0000313" key="12">
    <source>
        <dbReference type="Proteomes" id="UP000013523"/>
    </source>
</evidence>
<dbReference type="Pfam" id="PF01729">
    <property type="entry name" value="QRPTase_C"/>
    <property type="match status" value="1"/>
</dbReference>
<dbReference type="Gene3D" id="3.20.20.70">
    <property type="entry name" value="Aldolase class I"/>
    <property type="match status" value="1"/>
</dbReference>
<keyword evidence="6 8" id="KW-0808">Transferase</keyword>
<dbReference type="Proteomes" id="UP000013523">
    <property type="component" value="Chromosome"/>
</dbReference>